<evidence type="ECO:0000259" key="9">
    <source>
        <dbReference type="PROSITE" id="PS52029"/>
    </source>
</evidence>
<dbReference type="InterPro" id="IPR050979">
    <property type="entry name" value="LD-transpeptidase"/>
</dbReference>
<accession>A0A0M2H646</accession>
<dbReference type="OrthoDB" id="3176960at2"/>
<dbReference type="GO" id="GO:0071555">
    <property type="term" value="P:cell wall organization"/>
    <property type="evidence" value="ECO:0007669"/>
    <property type="project" value="UniProtKB-UniRule"/>
</dbReference>
<dbReference type="PROSITE" id="PS52029">
    <property type="entry name" value="LD_TPASE"/>
    <property type="match status" value="1"/>
</dbReference>
<evidence type="ECO:0000313" key="10">
    <source>
        <dbReference type="EMBL" id="KJL39511.1"/>
    </source>
</evidence>
<evidence type="ECO:0000256" key="8">
    <source>
        <dbReference type="SAM" id="Phobius"/>
    </source>
</evidence>
<keyword evidence="11" id="KW-1185">Reference proteome</keyword>
<feature type="region of interest" description="Disordered" evidence="7">
    <location>
        <begin position="1"/>
        <end position="51"/>
    </location>
</feature>
<feature type="active site" description="Proton donor/acceptor" evidence="6">
    <location>
        <position position="457"/>
    </location>
</feature>
<dbReference type="PANTHER" id="PTHR30582:SF2">
    <property type="entry name" value="L,D-TRANSPEPTIDASE YCIB-RELATED"/>
    <property type="match status" value="1"/>
</dbReference>
<dbReference type="AlphaFoldDB" id="A0A0M2H646"/>
<keyword evidence="4 6" id="KW-0573">Peptidoglycan synthesis</keyword>
<feature type="active site" description="Nucleophile" evidence="6">
    <location>
        <position position="473"/>
    </location>
</feature>
<comment type="caution">
    <text evidence="10">The sequence shown here is derived from an EMBL/GenBank/DDBJ whole genome shotgun (WGS) entry which is preliminary data.</text>
</comment>
<dbReference type="PATRIC" id="fig|92835.4.peg.1952"/>
<evidence type="ECO:0000256" key="4">
    <source>
        <dbReference type="ARBA" id="ARBA00022984"/>
    </source>
</evidence>
<dbReference type="InterPro" id="IPR022029">
    <property type="entry name" value="YoaR-like_PG-bd"/>
</dbReference>
<dbReference type="CDD" id="cd16913">
    <property type="entry name" value="YkuD_like"/>
    <property type="match status" value="1"/>
</dbReference>
<dbReference type="Pfam" id="PF12229">
    <property type="entry name" value="PG_binding_4"/>
    <property type="match status" value="1"/>
</dbReference>
<feature type="transmembrane region" description="Helical" evidence="8">
    <location>
        <begin position="58"/>
        <end position="81"/>
    </location>
</feature>
<keyword evidence="3 6" id="KW-0133">Cell shape</keyword>
<keyword evidence="8" id="KW-0472">Membrane</keyword>
<evidence type="ECO:0000256" key="1">
    <source>
        <dbReference type="ARBA" id="ARBA00004752"/>
    </source>
</evidence>
<dbReference type="SUPFAM" id="SSF141523">
    <property type="entry name" value="L,D-transpeptidase catalytic domain-like"/>
    <property type="match status" value="1"/>
</dbReference>
<keyword evidence="5 6" id="KW-0961">Cell wall biogenesis/degradation</keyword>
<dbReference type="InterPro" id="IPR038063">
    <property type="entry name" value="Transpep_catalytic_dom"/>
</dbReference>
<keyword evidence="2" id="KW-0808">Transferase</keyword>
<reference evidence="10 11" key="1">
    <citation type="submission" date="2015-02" db="EMBL/GenBank/DDBJ databases">
        <title>Draft genome sequences of ten Microbacterium spp. with emphasis on heavy metal contaminated environments.</title>
        <authorList>
            <person name="Corretto E."/>
        </authorList>
    </citation>
    <scope>NUCLEOTIDE SEQUENCE [LARGE SCALE GENOMIC DNA]</scope>
    <source>
        <strain evidence="10 11">DSM 12510</strain>
    </source>
</reference>
<dbReference type="GO" id="GO:0018104">
    <property type="term" value="P:peptidoglycan-protein cross-linking"/>
    <property type="evidence" value="ECO:0007669"/>
    <property type="project" value="TreeGrafter"/>
</dbReference>
<name>A0A0M2H646_9MICO</name>
<dbReference type="Proteomes" id="UP000033956">
    <property type="component" value="Unassembled WGS sequence"/>
</dbReference>
<proteinExistence type="predicted"/>
<comment type="pathway">
    <text evidence="1 6">Cell wall biogenesis; peptidoglycan biosynthesis.</text>
</comment>
<evidence type="ECO:0000256" key="5">
    <source>
        <dbReference type="ARBA" id="ARBA00023316"/>
    </source>
</evidence>
<dbReference type="InterPro" id="IPR005490">
    <property type="entry name" value="LD_TPept_cat_dom"/>
</dbReference>
<dbReference type="EMBL" id="JYIZ01000049">
    <property type="protein sequence ID" value="KJL39511.1"/>
    <property type="molecule type" value="Genomic_DNA"/>
</dbReference>
<dbReference type="GO" id="GO:0016740">
    <property type="term" value="F:transferase activity"/>
    <property type="evidence" value="ECO:0007669"/>
    <property type="project" value="UniProtKB-KW"/>
</dbReference>
<sequence length="498" mass="51390">MTDLATKSGADGSTDGDDIVDAASTDDTVAIDSGSGDSAGATFAWAPMEPEPPKRRTGMWIGIGAGVAAIAVVASSLVLIAPGTSVAGVPVGFLTQGAAAAAIQGHLDDTVIVLTGAGGDAQVTGADLGASVDAAGLAADAFAENPMWNVTTWFDGAADAAVRIDAEAATSALRAAAPELYTDPVDATLAYNTDTATYLSTPGTDGAGIDVDAVRDALQAAFVAGESRVELEAPLAAITPTTPTYVAESTADQLNSILDTAGFYVGDERTVPVDRAEAASWLTVTPTAEGTFDIVADEDAIQTAVDGLAKAVDRKVVNATIVTNSAGDTLLTQTEGVSGRTLDSTDGIAASYAEQLSTGSGAYELPVTEVPFKTTELAREIEVDLGDQQLYVKENGKVIDSWAISSGQAATPTIQGRFTVQYHIPSQTMRGSNSDGSAYETPNVKWIMYFSGDFALHGVYWHSNWGTQMSHGCVGMPENRAKQIYDWAPNGVDIYVHA</sequence>
<gene>
    <name evidence="10" type="ORF">RS81_01928</name>
</gene>
<organism evidence="10 11">
    <name type="scientific">Microbacterium terrae</name>
    <dbReference type="NCBI Taxonomy" id="69369"/>
    <lineage>
        <taxon>Bacteria</taxon>
        <taxon>Bacillati</taxon>
        <taxon>Actinomycetota</taxon>
        <taxon>Actinomycetes</taxon>
        <taxon>Micrococcales</taxon>
        <taxon>Microbacteriaceae</taxon>
        <taxon>Microbacterium</taxon>
    </lineage>
</organism>
<dbReference type="STRING" id="92835.RS81_01928"/>
<dbReference type="RefSeq" id="WP_052682517.1">
    <property type="nucleotide sequence ID" value="NZ_BAAAUP010000008.1"/>
</dbReference>
<feature type="domain" description="L,D-TPase catalytic" evidence="9">
    <location>
        <begin position="379"/>
        <end position="497"/>
    </location>
</feature>
<dbReference type="InterPro" id="IPR038054">
    <property type="entry name" value="LD_TPept-like_central_sf"/>
</dbReference>
<dbReference type="GO" id="GO:0005576">
    <property type="term" value="C:extracellular region"/>
    <property type="evidence" value="ECO:0007669"/>
    <property type="project" value="TreeGrafter"/>
</dbReference>
<dbReference type="Gene3D" id="2.40.440.10">
    <property type="entry name" value="L,D-transpeptidase catalytic domain-like"/>
    <property type="match status" value="1"/>
</dbReference>
<dbReference type="GO" id="GO:0008360">
    <property type="term" value="P:regulation of cell shape"/>
    <property type="evidence" value="ECO:0007669"/>
    <property type="project" value="UniProtKB-UniRule"/>
</dbReference>
<evidence type="ECO:0000256" key="2">
    <source>
        <dbReference type="ARBA" id="ARBA00022679"/>
    </source>
</evidence>
<evidence type="ECO:0000256" key="6">
    <source>
        <dbReference type="PROSITE-ProRule" id="PRU01373"/>
    </source>
</evidence>
<dbReference type="GO" id="GO:0071972">
    <property type="term" value="F:peptidoglycan L,D-transpeptidase activity"/>
    <property type="evidence" value="ECO:0007669"/>
    <property type="project" value="TreeGrafter"/>
</dbReference>
<evidence type="ECO:0000256" key="3">
    <source>
        <dbReference type="ARBA" id="ARBA00022960"/>
    </source>
</evidence>
<keyword evidence="8" id="KW-0812">Transmembrane</keyword>
<dbReference type="UniPathway" id="UPA00219"/>
<evidence type="ECO:0000313" key="11">
    <source>
        <dbReference type="Proteomes" id="UP000033956"/>
    </source>
</evidence>
<protein>
    <submittedName>
        <fullName evidence="10">L,D-transpeptidase catalytic domain</fullName>
    </submittedName>
</protein>
<evidence type="ECO:0000256" key="7">
    <source>
        <dbReference type="SAM" id="MobiDB-lite"/>
    </source>
</evidence>
<keyword evidence="8" id="KW-1133">Transmembrane helix</keyword>
<dbReference type="Pfam" id="PF03734">
    <property type="entry name" value="YkuD"/>
    <property type="match status" value="1"/>
</dbReference>
<dbReference type="PANTHER" id="PTHR30582">
    <property type="entry name" value="L,D-TRANSPEPTIDASE"/>
    <property type="match status" value="1"/>
</dbReference>
<dbReference type="Gene3D" id="3.10.20.800">
    <property type="match status" value="1"/>
</dbReference>